<keyword evidence="5 6" id="KW-0949">S-adenosyl-L-methionine</keyword>
<gene>
    <name evidence="6" type="primary">rlmF</name>
    <name evidence="7" type="ORF">FX988_01048</name>
</gene>
<proteinExistence type="inferred from homology"/>
<comment type="similarity">
    <text evidence="6">Belongs to the methyltransferase superfamily. METTL16/RlmF family.</text>
</comment>
<keyword evidence="1 6" id="KW-0963">Cytoplasm</keyword>
<comment type="catalytic activity">
    <reaction evidence="6">
        <text>adenosine(1618) in 23S rRNA + S-adenosyl-L-methionine = N(6)-methyladenosine(1618) in 23S rRNA + S-adenosyl-L-homocysteine + H(+)</text>
        <dbReference type="Rhea" id="RHEA:16497"/>
        <dbReference type="Rhea" id="RHEA-COMP:10229"/>
        <dbReference type="Rhea" id="RHEA-COMP:10231"/>
        <dbReference type="ChEBI" id="CHEBI:15378"/>
        <dbReference type="ChEBI" id="CHEBI:57856"/>
        <dbReference type="ChEBI" id="CHEBI:59789"/>
        <dbReference type="ChEBI" id="CHEBI:74411"/>
        <dbReference type="ChEBI" id="CHEBI:74449"/>
        <dbReference type="EC" id="2.1.1.181"/>
    </reaction>
</comment>
<dbReference type="GO" id="GO:0052907">
    <property type="term" value="F:23S rRNA (adenine(1618)-N(6))-methyltransferase activity"/>
    <property type="evidence" value="ECO:0007669"/>
    <property type="project" value="UniProtKB-EC"/>
</dbReference>
<dbReference type="AlphaFoldDB" id="A0A857JIP6"/>
<evidence type="ECO:0000256" key="2">
    <source>
        <dbReference type="ARBA" id="ARBA00022552"/>
    </source>
</evidence>
<evidence type="ECO:0000256" key="3">
    <source>
        <dbReference type="ARBA" id="ARBA00022603"/>
    </source>
</evidence>
<accession>A0A857JIP6</accession>
<dbReference type="PANTHER" id="PTHR13393">
    <property type="entry name" value="SAM-DEPENDENT METHYLTRANSFERASE"/>
    <property type="match status" value="1"/>
</dbReference>
<keyword evidence="2 6" id="KW-0698">rRNA processing</keyword>
<dbReference type="CDD" id="cd02440">
    <property type="entry name" value="AdoMet_MTases"/>
    <property type="match status" value="1"/>
</dbReference>
<dbReference type="Gene3D" id="3.40.50.150">
    <property type="entry name" value="Vaccinia Virus protein VP39"/>
    <property type="match status" value="1"/>
</dbReference>
<dbReference type="PIRSF" id="PIRSF029038">
    <property type="entry name" value="Mtase_YbiN_prd"/>
    <property type="match status" value="1"/>
</dbReference>
<dbReference type="Pfam" id="PF05971">
    <property type="entry name" value="Methyltransf_10"/>
    <property type="match status" value="1"/>
</dbReference>
<evidence type="ECO:0000256" key="6">
    <source>
        <dbReference type="HAMAP-Rule" id="MF_01848"/>
    </source>
</evidence>
<dbReference type="PANTHER" id="PTHR13393:SF0">
    <property type="entry name" value="RNA N6-ADENOSINE-METHYLTRANSFERASE METTL16"/>
    <property type="match status" value="1"/>
</dbReference>
<dbReference type="RefSeq" id="WP_160178642.1">
    <property type="nucleotide sequence ID" value="NZ_CP047656.1"/>
</dbReference>
<protein>
    <recommendedName>
        <fullName evidence="6">Ribosomal RNA large subunit methyltransferase F</fullName>
        <ecNumber evidence="6">2.1.1.181</ecNumber>
    </recommendedName>
    <alternativeName>
        <fullName evidence="6">23S rRNA mA1618 methyltransferase</fullName>
    </alternativeName>
    <alternativeName>
        <fullName evidence="6">rRNA adenine N-6-methyltransferase</fullName>
    </alternativeName>
</protein>
<sequence length="313" mass="34415">MHPRNLHRNGYPMDKLCQSYPALRTHLIRAKSGQQSIDFAKADAVKALNAALLIHYYGMSMWDIPAGYLCPPVPGRADYIHGIADLLSKENNGKPPTGSKISGLDVGVGANAIYPIIGSQSYGWRFVGSDIDDVALSSANTLINNNARLKPLLVVRKQHSKNNIFASVIQPDEHFTFSLCNPPFHKSARDAATGSQRKMLGLERSKQRHGRRGKMSAAKGSELNFAGKNNELWCEGGELAFIQRMISQSVDVQHQVGWFTCLVSKSAHLKAIESSVKYVGAKKFIQVDMGQGQKISRFVAWSFSDNNTQASAE</sequence>
<name>A0A857JIP6_9ALTE</name>
<organism evidence="7 8">
    <name type="scientific">Paraglaciecola mesophila</name>
    <dbReference type="NCBI Taxonomy" id="197222"/>
    <lineage>
        <taxon>Bacteria</taxon>
        <taxon>Pseudomonadati</taxon>
        <taxon>Pseudomonadota</taxon>
        <taxon>Gammaproteobacteria</taxon>
        <taxon>Alteromonadales</taxon>
        <taxon>Alteromonadaceae</taxon>
        <taxon>Paraglaciecola</taxon>
    </lineage>
</organism>
<dbReference type="SUPFAM" id="SSF53335">
    <property type="entry name" value="S-adenosyl-L-methionine-dependent methyltransferases"/>
    <property type="match status" value="1"/>
</dbReference>
<dbReference type="GO" id="GO:0070475">
    <property type="term" value="P:rRNA base methylation"/>
    <property type="evidence" value="ECO:0007669"/>
    <property type="project" value="TreeGrafter"/>
</dbReference>
<evidence type="ECO:0000256" key="4">
    <source>
        <dbReference type="ARBA" id="ARBA00022679"/>
    </source>
</evidence>
<dbReference type="InterPro" id="IPR029063">
    <property type="entry name" value="SAM-dependent_MTases_sf"/>
</dbReference>
<reference evidence="7 8" key="1">
    <citation type="submission" date="2019-12" db="EMBL/GenBank/DDBJ databases">
        <title>Genome sequencing and assembly of endphytes of Porphyra tenera.</title>
        <authorList>
            <person name="Park J.M."/>
            <person name="Shin R."/>
            <person name="Jo S.H."/>
        </authorList>
    </citation>
    <scope>NUCLEOTIDE SEQUENCE [LARGE SCALE GENOMIC DNA]</scope>
    <source>
        <strain evidence="7 8">GPM4</strain>
    </source>
</reference>
<dbReference type="HAMAP" id="MF_01848">
    <property type="entry name" value="23SrRNA_methyltr_F"/>
    <property type="match status" value="1"/>
</dbReference>
<dbReference type="Proteomes" id="UP000464524">
    <property type="component" value="Chromosome"/>
</dbReference>
<evidence type="ECO:0000313" key="7">
    <source>
        <dbReference type="EMBL" id="QHJ10827.1"/>
    </source>
</evidence>
<comment type="function">
    <text evidence="6">Specifically methylates the adenine in position 1618 of 23S rRNA.</text>
</comment>
<evidence type="ECO:0000256" key="1">
    <source>
        <dbReference type="ARBA" id="ARBA00022490"/>
    </source>
</evidence>
<evidence type="ECO:0000313" key="8">
    <source>
        <dbReference type="Proteomes" id="UP000464524"/>
    </source>
</evidence>
<keyword evidence="3 6" id="KW-0489">Methyltransferase</keyword>
<dbReference type="EMBL" id="CP047656">
    <property type="protein sequence ID" value="QHJ10827.1"/>
    <property type="molecule type" value="Genomic_DNA"/>
</dbReference>
<dbReference type="NCBIfam" id="NF008725">
    <property type="entry name" value="PRK11727.1"/>
    <property type="match status" value="1"/>
</dbReference>
<comment type="subcellular location">
    <subcellularLocation>
        <location evidence="6">Cytoplasm</location>
    </subcellularLocation>
</comment>
<dbReference type="InterPro" id="IPR010286">
    <property type="entry name" value="METTL16/RlmF"/>
</dbReference>
<dbReference type="InterPro" id="IPR016909">
    <property type="entry name" value="rRNA_lsu_MeTfrase_F"/>
</dbReference>
<dbReference type="KEGG" id="pmes:FX988_01048"/>
<evidence type="ECO:0000256" key="5">
    <source>
        <dbReference type="ARBA" id="ARBA00022691"/>
    </source>
</evidence>
<keyword evidence="4 6" id="KW-0808">Transferase</keyword>
<keyword evidence="8" id="KW-1185">Reference proteome</keyword>
<dbReference type="EC" id="2.1.1.181" evidence="6"/>
<dbReference type="OrthoDB" id="1115728at2"/>
<dbReference type="GO" id="GO:0005737">
    <property type="term" value="C:cytoplasm"/>
    <property type="evidence" value="ECO:0007669"/>
    <property type="project" value="UniProtKB-SubCell"/>
</dbReference>